<accession>A0A8T0HBN3</accession>
<protein>
    <recommendedName>
        <fullName evidence="4">Metal-dependent protein hydrolase</fullName>
    </recommendedName>
</protein>
<dbReference type="GO" id="GO:0005737">
    <property type="term" value="C:cytoplasm"/>
    <property type="evidence" value="ECO:0007669"/>
    <property type="project" value="TreeGrafter"/>
</dbReference>
<dbReference type="PANTHER" id="PTHR11215:SF1">
    <property type="entry name" value="MYG1 EXONUCLEASE"/>
    <property type="match status" value="1"/>
</dbReference>
<dbReference type="AlphaFoldDB" id="A0A8T0HBN3"/>
<sequence>MLRSLMISQAARRTLVSSPKWTFSACSCSALASSSPASWWTTAGVGGCSGSGGERERVGAWRLCRAMFATLGAVDSGGLKRKMAKTVGTHNGTFHCDEALGCFMIRLTDKFADAEIVRTRDQKVLETLDAVLDVGGVYDPENDRYDHHQRGFDEKFGHGFVTKLSSAGLVYKHFGQEIVAKELGLNQDHPDVQRVFLAVYKSFMEAIDGIDNGINLYDTDKPPRYANDTHLSARVGRLNPDWMDEQTSEAEDEAFRKAMSLTGGEFLESVRYYAKSWLPARSIVADCLADRKEADSSGEIMVLKQFCPWKGHLAELEEELKIDPKIKYVLYEDERSKGWRVQAVSVGPGSFESRLPLPAVWRGLRDDELSRESGIDGGVFVHMSGFIGGCKTFEGALALAKKALTMRVQPM</sequence>
<dbReference type="InterPro" id="IPR003226">
    <property type="entry name" value="MYG1_exonuclease"/>
</dbReference>
<organism evidence="2 3">
    <name type="scientific">Ceratodon purpureus</name>
    <name type="common">Fire moss</name>
    <name type="synonym">Dicranum purpureum</name>
    <dbReference type="NCBI Taxonomy" id="3225"/>
    <lineage>
        <taxon>Eukaryota</taxon>
        <taxon>Viridiplantae</taxon>
        <taxon>Streptophyta</taxon>
        <taxon>Embryophyta</taxon>
        <taxon>Bryophyta</taxon>
        <taxon>Bryophytina</taxon>
        <taxon>Bryopsida</taxon>
        <taxon>Dicranidae</taxon>
        <taxon>Pseudoditrichales</taxon>
        <taxon>Ditrichaceae</taxon>
        <taxon>Ceratodon</taxon>
    </lineage>
</organism>
<evidence type="ECO:0008006" key="4">
    <source>
        <dbReference type="Google" id="ProtNLM"/>
    </source>
</evidence>
<evidence type="ECO:0000313" key="3">
    <source>
        <dbReference type="Proteomes" id="UP000822688"/>
    </source>
</evidence>
<evidence type="ECO:0000313" key="2">
    <source>
        <dbReference type="EMBL" id="KAG0569181.1"/>
    </source>
</evidence>
<dbReference type="GO" id="GO:0005634">
    <property type="term" value="C:nucleus"/>
    <property type="evidence" value="ECO:0007669"/>
    <property type="project" value="TreeGrafter"/>
</dbReference>
<dbReference type="Pfam" id="PF03690">
    <property type="entry name" value="MYG1_exonuc"/>
    <property type="match status" value="1"/>
</dbReference>
<name>A0A8T0HBN3_CERPU</name>
<evidence type="ECO:0000256" key="1">
    <source>
        <dbReference type="ARBA" id="ARBA00010105"/>
    </source>
</evidence>
<dbReference type="PANTHER" id="PTHR11215">
    <property type="entry name" value="METAL DEPENDENT HYDROLASE - RELATED"/>
    <property type="match status" value="1"/>
</dbReference>
<keyword evidence="3" id="KW-1185">Reference proteome</keyword>
<dbReference type="EMBL" id="CM026427">
    <property type="protein sequence ID" value="KAG0569181.1"/>
    <property type="molecule type" value="Genomic_DNA"/>
</dbReference>
<comment type="caution">
    <text evidence="2">The sequence shown here is derived from an EMBL/GenBank/DDBJ whole genome shotgun (WGS) entry which is preliminary data.</text>
</comment>
<comment type="similarity">
    <text evidence="1">Belongs to the MYG1 family.</text>
</comment>
<gene>
    <name evidence="2" type="ORF">KC19_6G071500</name>
</gene>
<reference evidence="2 3" key="1">
    <citation type="submission" date="2020-06" db="EMBL/GenBank/DDBJ databases">
        <title>WGS assembly of Ceratodon purpureus strain R40.</title>
        <authorList>
            <person name="Carey S.B."/>
            <person name="Jenkins J."/>
            <person name="Shu S."/>
            <person name="Lovell J.T."/>
            <person name="Sreedasyam A."/>
            <person name="Maumus F."/>
            <person name="Tiley G.P."/>
            <person name="Fernandez-Pozo N."/>
            <person name="Barry K."/>
            <person name="Chen C."/>
            <person name="Wang M."/>
            <person name="Lipzen A."/>
            <person name="Daum C."/>
            <person name="Saski C.A."/>
            <person name="Payton A.C."/>
            <person name="Mcbreen J.C."/>
            <person name="Conrad R.E."/>
            <person name="Kollar L.M."/>
            <person name="Olsson S."/>
            <person name="Huttunen S."/>
            <person name="Landis J.B."/>
            <person name="Wickett N.J."/>
            <person name="Johnson M.G."/>
            <person name="Rensing S.A."/>
            <person name="Grimwood J."/>
            <person name="Schmutz J."/>
            <person name="Mcdaniel S.F."/>
        </authorList>
    </citation>
    <scope>NUCLEOTIDE SEQUENCE [LARGE SCALE GENOMIC DNA]</scope>
    <source>
        <strain evidence="2 3">R40</strain>
    </source>
</reference>
<proteinExistence type="inferred from homology"/>
<dbReference type="Proteomes" id="UP000822688">
    <property type="component" value="Chromosome 6"/>
</dbReference>